<keyword evidence="1" id="KW-0472">Membrane</keyword>
<reference evidence="2 3" key="1">
    <citation type="journal article" date="2019" name="Philos. Trans. R. Soc. Lond., B, Biol. Sci.">
        <title>Ant behaviour and brain gene expression of defending hosts depend on the ecological success of the intruding social parasite.</title>
        <authorList>
            <person name="Kaur R."/>
            <person name="Stoldt M."/>
            <person name="Jongepier E."/>
            <person name="Feldmeyer B."/>
            <person name="Menzel F."/>
            <person name="Bornberg-Bauer E."/>
            <person name="Foitzik S."/>
        </authorList>
    </citation>
    <scope>NUCLEOTIDE SEQUENCE [LARGE SCALE GENOMIC DNA]</scope>
    <source>
        <tissue evidence="2">Whole body</tissue>
    </source>
</reference>
<protein>
    <submittedName>
        <fullName evidence="2">Uncharacterized protein</fullName>
    </submittedName>
</protein>
<comment type="caution">
    <text evidence="2">The sequence shown here is derived from an EMBL/GenBank/DDBJ whole genome shotgun (WGS) entry which is preliminary data.</text>
</comment>
<sequence>MARLVGRRSILAFLPDVVIVIVVIAIFIYISDLPIGSRSAGGSYKPPPTDFTPESLRRVAPKHAGDDGEYPIPLAISLRLAAGATSPSVFKTRRGGRQGPIITGDWKVLHRRGNVSLTLTKVGKCKPITHDDRGLLHIPRGHTCVVASRLPILFLSLGSFDIFYSLLGKKAMSVDFY</sequence>
<evidence type="ECO:0000313" key="2">
    <source>
        <dbReference type="EMBL" id="TGZ37700.1"/>
    </source>
</evidence>
<evidence type="ECO:0000256" key="1">
    <source>
        <dbReference type="SAM" id="Phobius"/>
    </source>
</evidence>
<gene>
    <name evidence="2" type="ORF">DBV15_02955</name>
</gene>
<dbReference type="EMBL" id="QBLH01003519">
    <property type="protein sequence ID" value="TGZ37700.1"/>
    <property type="molecule type" value="Genomic_DNA"/>
</dbReference>
<keyword evidence="1" id="KW-0812">Transmembrane</keyword>
<dbReference type="AlphaFoldDB" id="A0A4S2JP87"/>
<keyword evidence="3" id="KW-1185">Reference proteome</keyword>
<dbReference type="Proteomes" id="UP000310200">
    <property type="component" value="Unassembled WGS sequence"/>
</dbReference>
<feature type="transmembrane region" description="Helical" evidence="1">
    <location>
        <begin position="12"/>
        <end position="30"/>
    </location>
</feature>
<name>A0A4S2JP87_9HYME</name>
<organism evidence="2 3">
    <name type="scientific">Temnothorax longispinosus</name>
    <dbReference type="NCBI Taxonomy" id="300112"/>
    <lineage>
        <taxon>Eukaryota</taxon>
        <taxon>Metazoa</taxon>
        <taxon>Ecdysozoa</taxon>
        <taxon>Arthropoda</taxon>
        <taxon>Hexapoda</taxon>
        <taxon>Insecta</taxon>
        <taxon>Pterygota</taxon>
        <taxon>Neoptera</taxon>
        <taxon>Endopterygota</taxon>
        <taxon>Hymenoptera</taxon>
        <taxon>Apocrita</taxon>
        <taxon>Aculeata</taxon>
        <taxon>Formicoidea</taxon>
        <taxon>Formicidae</taxon>
        <taxon>Myrmicinae</taxon>
        <taxon>Temnothorax</taxon>
    </lineage>
</organism>
<keyword evidence="1" id="KW-1133">Transmembrane helix</keyword>
<evidence type="ECO:0000313" key="3">
    <source>
        <dbReference type="Proteomes" id="UP000310200"/>
    </source>
</evidence>
<proteinExistence type="predicted"/>
<accession>A0A4S2JP87</accession>